<keyword evidence="5" id="KW-0547">Nucleotide-binding</keyword>
<dbReference type="EMBL" id="AP025028">
    <property type="protein sequence ID" value="BDA78496.1"/>
    <property type="molecule type" value="Genomic_DNA"/>
</dbReference>
<keyword evidence="2" id="KW-1003">Cell membrane</keyword>
<dbReference type="PIRSF" id="PIRSF001296">
    <property type="entry name" value="K_ATPase_KdpC"/>
    <property type="match status" value="1"/>
</dbReference>
<dbReference type="Pfam" id="PF02669">
    <property type="entry name" value="KdpC"/>
    <property type="match status" value="1"/>
</dbReference>
<evidence type="ECO:0000313" key="13">
    <source>
        <dbReference type="Proteomes" id="UP000245263"/>
    </source>
</evidence>
<evidence type="ECO:0000256" key="8">
    <source>
        <dbReference type="ARBA" id="ARBA00022989"/>
    </source>
</evidence>
<proteinExistence type="predicted"/>
<keyword evidence="3" id="KW-0633">Potassium transport</keyword>
<dbReference type="PANTHER" id="PTHR30042">
    <property type="entry name" value="POTASSIUM-TRANSPORTING ATPASE C CHAIN"/>
    <property type="match status" value="1"/>
</dbReference>
<evidence type="ECO:0000256" key="10">
    <source>
        <dbReference type="ARBA" id="ARBA00023136"/>
    </source>
</evidence>
<evidence type="ECO:0000256" key="2">
    <source>
        <dbReference type="ARBA" id="ARBA00022475"/>
    </source>
</evidence>
<evidence type="ECO:0000256" key="7">
    <source>
        <dbReference type="ARBA" id="ARBA00022958"/>
    </source>
</evidence>
<gene>
    <name evidence="12" type="primary">kdpC</name>
    <name evidence="12" type="ORF">LPTSP3_g14260</name>
</gene>
<evidence type="ECO:0000313" key="12">
    <source>
        <dbReference type="EMBL" id="BDA78496.1"/>
    </source>
</evidence>
<reference evidence="12 13" key="1">
    <citation type="submission" date="2021-08" db="EMBL/GenBank/DDBJ databases">
        <title>Complete genome sequence of Leptospira kobayashii strain E30.</title>
        <authorList>
            <person name="Nakao R."/>
            <person name="Nakamura S."/>
            <person name="Masuzawa T."/>
            <person name="Koizumi N."/>
        </authorList>
    </citation>
    <scope>NUCLEOTIDE SEQUENCE [LARGE SCALE GENOMIC DNA]</scope>
    <source>
        <strain evidence="12 13">E30</strain>
    </source>
</reference>
<evidence type="ECO:0000256" key="5">
    <source>
        <dbReference type="ARBA" id="ARBA00022741"/>
    </source>
</evidence>
<keyword evidence="7" id="KW-0630">Potassium</keyword>
<protein>
    <submittedName>
        <fullName evidence="12">Potassium-transporting ATPase KdpC subunit</fullName>
    </submittedName>
</protein>
<evidence type="ECO:0000256" key="4">
    <source>
        <dbReference type="ARBA" id="ARBA00022692"/>
    </source>
</evidence>
<evidence type="ECO:0000256" key="1">
    <source>
        <dbReference type="ARBA" id="ARBA00022448"/>
    </source>
</evidence>
<keyword evidence="13" id="KW-1185">Reference proteome</keyword>
<dbReference type="Proteomes" id="UP000245263">
    <property type="component" value="Chromosome 1"/>
</dbReference>
<keyword evidence="10 11" id="KW-0472">Membrane</keyword>
<keyword evidence="8 11" id="KW-1133">Transmembrane helix</keyword>
<accession>A0ABM7UID4</accession>
<evidence type="ECO:0000256" key="6">
    <source>
        <dbReference type="ARBA" id="ARBA00022840"/>
    </source>
</evidence>
<evidence type="ECO:0000256" key="3">
    <source>
        <dbReference type="ARBA" id="ARBA00022538"/>
    </source>
</evidence>
<evidence type="ECO:0000256" key="11">
    <source>
        <dbReference type="SAM" id="Phobius"/>
    </source>
</evidence>
<name>A0ABM7UID4_9LEPT</name>
<sequence>MSRINTQNDLGIAIRFIIISILILGFVYPLSVTLIGSKIFPDLSNGSLIKNKEGEIKGSYLLAQKHQTGIYFISRPSAGDYSTLPSLASQLAPSSLDLHKKVEERKSDLGLKGIDWNRCQELLYESGSGLDPHITLDCAKAQVAYIAKNRNIPTDNLDLAIDRMKESPIFGILGRERINVMLLNLRLESL</sequence>
<keyword evidence="9" id="KW-0406">Ion transport</keyword>
<keyword evidence="6" id="KW-0067">ATP-binding</keyword>
<evidence type="ECO:0000256" key="9">
    <source>
        <dbReference type="ARBA" id="ARBA00023065"/>
    </source>
</evidence>
<keyword evidence="4 11" id="KW-0812">Transmembrane</keyword>
<organism evidence="12 13">
    <name type="scientific">Leptospira kobayashii</name>
    <dbReference type="NCBI Taxonomy" id="1917830"/>
    <lineage>
        <taxon>Bacteria</taxon>
        <taxon>Pseudomonadati</taxon>
        <taxon>Spirochaetota</taxon>
        <taxon>Spirochaetia</taxon>
        <taxon>Leptospirales</taxon>
        <taxon>Leptospiraceae</taxon>
        <taxon>Leptospira</taxon>
    </lineage>
</organism>
<dbReference type="RefSeq" id="WP_109018921.1">
    <property type="nucleotide sequence ID" value="NZ_AP025028.1"/>
</dbReference>
<dbReference type="InterPro" id="IPR003820">
    <property type="entry name" value="KdpC"/>
</dbReference>
<keyword evidence="1" id="KW-0813">Transport</keyword>
<dbReference type="PANTHER" id="PTHR30042:SF2">
    <property type="entry name" value="POTASSIUM-TRANSPORTING ATPASE KDPC SUBUNIT"/>
    <property type="match status" value="1"/>
</dbReference>
<feature type="transmembrane region" description="Helical" evidence="11">
    <location>
        <begin position="12"/>
        <end position="31"/>
    </location>
</feature>